<name>A0A2K0T638_9HYPO</name>
<dbReference type="Proteomes" id="UP000236546">
    <property type="component" value="Unassembled WGS sequence"/>
</dbReference>
<evidence type="ECO:0000256" key="2">
    <source>
        <dbReference type="SAM" id="MobiDB-lite"/>
    </source>
</evidence>
<dbReference type="OrthoDB" id="3219467at2759"/>
<feature type="region of interest" description="Disordered" evidence="2">
    <location>
        <begin position="58"/>
        <end position="80"/>
    </location>
</feature>
<accession>A0A2K0T638</accession>
<protein>
    <submittedName>
        <fullName evidence="3">Uncharacterized protein</fullName>
    </submittedName>
</protein>
<evidence type="ECO:0000313" key="3">
    <source>
        <dbReference type="EMBL" id="PNP40989.1"/>
    </source>
</evidence>
<comment type="caution">
    <text evidence="3">The sequence shown here is derived from an EMBL/GenBank/DDBJ whole genome shotgun (WGS) entry which is preliminary data.</text>
</comment>
<proteinExistence type="predicted"/>
<organism evidence="3 4">
    <name type="scientific">Trichoderma gamsii</name>
    <dbReference type="NCBI Taxonomy" id="398673"/>
    <lineage>
        <taxon>Eukaryota</taxon>
        <taxon>Fungi</taxon>
        <taxon>Dikarya</taxon>
        <taxon>Ascomycota</taxon>
        <taxon>Pezizomycotina</taxon>
        <taxon>Sordariomycetes</taxon>
        <taxon>Hypocreomycetidae</taxon>
        <taxon>Hypocreales</taxon>
        <taxon>Hypocreaceae</taxon>
        <taxon>Trichoderma</taxon>
    </lineage>
</organism>
<feature type="coiled-coil region" evidence="1">
    <location>
        <begin position="1036"/>
        <end position="1106"/>
    </location>
</feature>
<evidence type="ECO:0000313" key="4">
    <source>
        <dbReference type="Proteomes" id="UP000236546"/>
    </source>
</evidence>
<sequence>MGATTGSGSKRPRSPVCEDVDPKRARFASSTTDFLKESALDFALEATGLKRSHSAFFSEEDGNDSAMKKSRQQDDLSKNPSWSYAGLTVHNSVIATIDADGKFVTLGAASQHNVTSSSLTPPRSPNAQETEQDPIALQAFKRKAGLDVLSPPITPAVGTERKPDPLDQYGVTQDPSVGSDMVKVAPPHFPQMPENHVIIGDVDLFGCIPAKLHIFRGQVTKLHPYQEVVQLSAGQITIGSVLPPLKDGPFDAIVLENTELCYSVVPLNVYELEGLYLETDLLFKGPLQPLQDVIRDVFNQERPALHVSAHLGMSRDWMMPYVPPRLVLRGSFDDCSVKLWDILEFTQLGVELTLEQARDDDGEMNIGYGFFGKVDMAMPGSVVPLKAEYLFRVMDERYMLSVTLKDDDWKDCFGIKNLTLSEVTFVGVLSEPSSKAAIFLQMEAVLHLNDTTLAISDEYSIAAYLGNLNLQEVGKIFNQITGHDLDVFDHDVVFNSLSLVISNSGVALAGAITINGHSTAYGSIAIMQDGLQITGGIGDVEFESIQIKRASFDVFVSSSSNNSPSARTTKFGISGEVSFSGIDLSVGLFTEKATGSELQWTIYGEVAGDLSIGNLDPDLKGSFLDVSLKGLALIASNKEDPDGPYNKFRYPVRKGIQFCAVVDRIPQLEDLMRGSVKGMILCASYETGTDNLRLSVILPAERTISFGEHVYTGPIAIEFAKEGTDIVLIVKALLNVNVDTQPEPLKFSLGLKAGTTGAAAYATMLNEWVNPAKMGKEIKIKGCSLEFGIVYATFFTTGVPGAIGFAGQLMLGQKEAKLAMKLSQNPKDQVLAAAVTDLGVVDLVQFASKVCEIDFPEPPKDLLHFNKFDLYLSTGASIGEIYFPAGASLSGDMLILGKKAKFDSTVGGKGVKLMATIEHFDLGPLKVKGATGEDPIVDIELSADKQRIFIDGAVELWDLSAALHLETQAYPTPAFDFWVKVELSDWFKFNLAAQLTGDIDFKDLSTLANADFAVSGEVEQHILENIIGMLDRQINSMAENTDYEAARRRLSEKENEYNSSLQAAQSKVDDCQRAWEQKQADVKADLERAKAQAAAYLQDLRDKADAADKTYVSTLAAATAYKEQVCHDASVAIREAESAVYHADHDSDDAIRQAQDELHRKRDALNASFGKADADVESAQQTVDAALEMVEALEKDLSDVDRRINEASLWDMPLLVAEKTLKATEQAIAAAGLEAARLVLMAAEGVLEGPDFIAGQSAVAADEDALEKLLETEAAAVEAAKIALEDTKKTQELLVSQASQALYEVERSSSEIKTSTQAKAAVATGEETARSMVSDAQRAFDELKKSAEYIALEEARKDLAKAQGKAAEVELARQACQLVAENKPSLWDEVLDLGAKIAKWLLEAAGEIINITKISFSGSSASFKDGGPPLKCKIEGKLVGEDIDIDLSWKPDFDIVKFIKAIFSELWEMITEALSKFFEGLAKLVEEAAEKVVEFVEDAGEFVVEGAEKVVEFAEDVGEVVVEGAEKAVEAIGDAASDVGHAVEDFAEDVDDAMSDVGSALGHAASDVGHAVEDFGEGIDDAVSDVGSAIGHVAEDVGDAVEDVGHAVENVASDIGDAIGNVFSSLW</sequence>
<keyword evidence="1" id="KW-0175">Coiled coil</keyword>
<evidence type="ECO:0000256" key="1">
    <source>
        <dbReference type="SAM" id="Coils"/>
    </source>
</evidence>
<gene>
    <name evidence="3" type="ORF">TGAMA5MH_06856</name>
</gene>
<feature type="coiled-coil region" evidence="1">
    <location>
        <begin position="1176"/>
        <end position="1203"/>
    </location>
</feature>
<dbReference type="EMBL" id="MTYH01000059">
    <property type="protein sequence ID" value="PNP40989.1"/>
    <property type="molecule type" value="Genomic_DNA"/>
</dbReference>
<reference evidence="3 4" key="1">
    <citation type="submission" date="2017-02" db="EMBL/GenBank/DDBJ databases">
        <title>Genomes of Trichoderma spp. with biocontrol activity.</title>
        <authorList>
            <person name="Gardiner D."/>
            <person name="Kazan K."/>
            <person name="Vos C."/>
            <person name="Harvey P."/>
        </authorList>
    </citation>
    <scope>NUCLEOTIDE SEQUENCE [LARGE SCALE GENOMIC DNA]</scope>
    <source>
        <strain evidence="3 4">A5MH</strain>
    </source>
</reference>
<dbReference type="Gene3D" id="1.20.120.20">
    <property type="entry name" value="Apolipoprotein"/>
    <property type="match status" value="1"/>
</dbReference>
<feature type="region of interest" description="Disordered" evidence="2">
    <location>
        <begin position="1"/>
        <end position="22"/>
    </location>
</feature>